<dbReference type="OrthoDB" id="7357187at2"/>
<comment type="similarity">
    <text evidence="1">Belongs to the flagella basal body rod proteins family.</text>
</comment>
<dbReference type="EMBL" id="CP002606">
    <property type="protein sequence ID" value="AEA33392.1"/>
    <property type="molecule type" value="Genomic_DNA"/>
</dbReference>
<keyword evidence="4" id="KW-0966">Cell projection</keyword>
<dbReference type="InterPro" id="IPR019776">
    <property type="entry name" value="Flagellar_basal_body_rod_CS"/>
</dbReference>
<evidence type="ECO:0000313" key="4">
    <source>
        <dbReference type="EMBL" id="AEA33392.1"/>
    </source>
</evidence>
<dbReference type="InterPro" id="IPR001444">
    <property type="entry name" value="Flag_bb_rod_N"/>
</dbReference>
<name>F2LTZ3_HIPMA</name>
<evidence type="ECO:0000259" key="3">
    <source>
        <dbReference type="Pfam" id="PF06429"/>
    </source>
</evidence>
<dbReference type="AlphaFoldDB" id="F2LTZ3"/>
<dbReference type="Proteomes" id="UP000008139">
    <property type="component" value="Chromosome"/>
</dbReference>
<organism evidence="4 5">
    <name type="scientific">Hippea maritima (strain ATCC 700847 / DSM 10411 / MH2)</name>
    <dbReference type="NCBI Taxonomy" id="760142"/>
    <lineage>
        <taxon>Bacteria</taxon>
        <taxon>Pseudomonadati</taxon>
        <taxon>Campylobacterota</taxon>
        <taxon>Desulfurellia</taxon>
        <taxon>Desulfurellales</taxon>
        <taxon>Hippeaceae</taxon>
        <taxon>Hippea</taxon>
    </lineage>
</organism>
<dbReference type="STRING" id="760142.Hipma_0420"/>
<keyword evidence="4" id="KW-0969">Cilium</keyword>
<protein>
    <submittedName>
        <fullName evidence="4">Flagellar basal body rod protein</fullName>
    </submittedName>
</protein>
<dbReference type="Pfam" id="PF06429">
    <property type="entry name" value="Flg_bbr_C"/>
    <property type="match status" value="1"/>
</dbReference>
<dbReference type="Pfam" id="PF00460">
    <property type="entry name" value="Flg_bb_rod"/>
    <property type="match status" value="1"/>
</dbReference>
<evidence type="ECO:0000256" key="1">
    <source>
        <dbReference type="ARBA" id="ARBA00009677"/>
    </source>
</evidence>
<evidence type="ECO:0000313" key="5">
    <source>
        <dbReference type="Proteomes" id="UP000008139"/>
    </source>
</evidence>
<sequence>MNINTSLSGIKNAFYRQDITANNVANINTKNYKQVNVINQEAKGGGVEAKTTVSKAAPNRNGNNVSLADQMVNQISNQDQNKANVNVIRAQNEMIGSLIDIKA</sequence>
<dbReference type="RefSeq" id="WP_013681433.1">
    <property type="nucleotide sequence ID" value="NC_015318.1"/>
</dbReference>
<gene>
    <name evidence="4" type="ordered locus">Hipma_0420</name>
</gene>
<dbReference type="KEGG" id="hmr:Hipma_0420"/>
<dbReference type="eggNOG" id="COG1815">
    <property type="taxonomic scope" value="Bacteria"/>
</dbReference>
<evidence type="ECO:0000259" key="2">
    <source>
        <dbReference type="Pfam" id="PF00460"/>
    </source>
</evidence>
<reference evidence="5" key="2">
    <citation type="submission" date="2011-03" db="EMBL/GenBank/DDBJ databases">
        <title>The complete genome of Hippea maritima DSM 10411.</title>
        <authorList>
            <consortium name="US DOE Joint Genome Institute (JGI-PGF)"/>
            <person name="Lucas S."/>
            <person name="Copeland A."/>
            <person name="Lapidus A."/>
            <person name="Bruce D."/>
            <person name="Goodwin L."/>
            <person name="Pitluck S."/>
            <person name="Peters L."/>
            <person name="Kyrpides N."/>
            <person name="Mavromatis K."/>
            <person name="Pagani I."/>
            <person name="Ivanova N."/>
            <person name="Mikhailova N."/>
            <person name="Lu M."/>
            <person name="Detter J.C."/>
            <person name="Tapia R."/>
            <person name="Han C."/>
            <person name="Land M."/>
            <person name="Hauser L."/>
            <person name="Markowitz V."/>
            <person name="Cheng J.-F."/>
            <person name="Hugenholtz P."/>
            <person name="Woyke T."/>
            <person name="Wu D."/>
            <person name="Spring S."/>
            <person name="Schroeder M."/>
            <person name="Brambilla E."/>
            <person name="Klenk H.-P."/>
            <person name="Eisen J.A."/>
        </authorList>
    </citation>
    <scope>NUCLEOTIDE SEQUENCE [LARGE SCALE GENOMIC DNA]</scope>
    <source>
        <strain evidence="5">ATCC 700847 / DSM 10411 / MH2</strain>
    </source>
</reference>
<reference evidence="4 5" key="1">
    <citation type="journal article" date="2011" name="Stand. Genomic Sci.">
        <title>Complete genome sequence of the thermophilic sulfur-reducer Hippea maritima type strain (MH(2)).</title>
        <authorList>
            <person name="Huntemann M."/>
            <person name="Lu M."/>
            <person name="Nolan M."/>
            <person name="Lapidus A."/>
            <person name="Lucas S."/>
            <person name="Hammon N."/>
            <person name="Deshpande S."/>
            <person name="Cheng J.F."/>
            <person name="Tapia R."/>
            <person name="Han C."/>
            <person name="Goodwin L."/>
            <person name="Pitluck S."/>
            <person name="Liolios K."/>
            <person name="Pagani I."/>
            <person name="Ivanova N."/>
            <person name="Ovchinikova G."/>
            <person name="Pati A."/>
            <person name="Chen A."/>
            <person name="Palaniappan K."/>
            <person name="Land M."/>
            <person name="Hauser L."/>
            <person name="Jeffries C.D."/>
            <person name="Detter J.C."/>
            <person name="Brambilla E.M."/>
            <person name="Rohde M."/>
            <person name="Spring S."/>
            <person name="Goker M."/>
            <person name="Woyke T."/>
            <person name="Bristow J."/>
            <person name="Eisen J.A."/>
            <person name="Markowitz V."/>
            <person name="Hugenholtz P."/>
            <person name="Kyrpides N.C."/>
            <person name="Klenk H.P."/>
            <person name="Mavromatis K."/>
        </authorList>
    </citation>
    <scope>NUCLEOTIDE SEQUENCE [LARGE SCALE GENOMIC DNA]</scope>
    <source>
        <strain evidence="5">ATCC 700847 / DSM 10411 / MH2</strain>
    </source>
</reference>
<keyword evidence="5" id="KW-1185">Reference proteome</keyword>
<feature type="domain" description="Flagellar basal-body/hook protein C-terminal" evidence="3">
    <location>
        <begin position="62"/>
        <end position="100"/>
    </location>
</feature>
<dbReference type="PROSITE" id="PS00588">
    <property type="entry name" value="FLAGELLA_BB_ROD"/>
    <property type="match status" value="1"/>
</dbReference>
<feature type="domain" description="Flagellar basal body rod protein N-terminal" evidence="2">
    <location>
        <begin position="3"/>
        <end position="33"/>
    </location>
</feature>
<dbReference type="HOGENOM" id="CLU_131404_3_0_7"/>
<dbReference type="InterPro" id="IPR010930">
    <property type="entry name" value="Flg_bb/hook_C_dom"/>
</dbReference>
<proteinExistence type="inferred from homology"/>
<keyword evidence="4" id="KW-0282">Flagellum</keyword>
<accession>F2LTZ3</accession>
<dbReference type="InParanoid" id="F2LTZ3"/>